<feature type="compositionally biased region" description="Pro residues" evidence="1">
    <location>
        <begin position="157"/>
        <end position="169"/>
    </location>
</feature>
<name>A0A8H4RU64_9HELO</name>
<proteinExistence type="predicted"/>
<gene>
    <name evidence="2" type="ORF">G7Y89_g2923</name>
</gene>
<accession>A0A8H4RU64</accession>
<comment type="caution">
    <text evidence="2">The sequence shown here is derived from an EMBL/GenBank/DDBJ whole genome shotgun (WGS) entry which is preliminary data.</text>
</comment>
<feature type="region of interest" description="Disordered" evidence="1">
    <location>
        <begin position="1"/>
        <end position="92"/>
    </location>
</feature>
<reference evidence="2 3" key="1">
    <citation type="submission" date="2020-03" db="EMBL/GenBank/DDBJ databases">
        <title>Draft Genome Sequence of Cudoniella acicularis.</title>
        <authorList>
            <person name="Buettner E."/>
            <person name="Kellner H."/>
        </authorList>
    </citation>
    <scope>NUCLEOTIDE SEQUENCE [LARGE SCALE GENOMIC DNA]</scope>
    <source>
        <strain evidence="2 3">DSM 108380</strain>
    </source>
</reference>
<feature type="compositionally biased region" description="Polar residues" evidence="1">
    <location>
        <begin position="60"/>
        <end position="74"/>
    </location>
</feature>
<evidence type="ECO:0000313" key="3">
    <source>
        <dbReference type="Proteomes" id="UP000566819"/>
    </source>
</evidence>
<sequence length="183" mass="19790">MNILGFGSGSKRTTYDEGSDRDSGSQYSDQHRSGVTQLTQPSALPPPLKIPGQPELNRVASASPTIANHSNQYALSREMSGTIERPGSMSSFSSYTDDRLDAFSSGVPASVHEQTAWTPVEAGQGWGRANSDAYSESVYTNLPRGPTNNLPKDLRFPTPPGQRPPPPKPTNDMSWLNLGNERV</sequence>
<keyword evidence="3" id="KW-1185">Reference proteome</keyword>
<feature type="region of interest" description="Disordered" evidence="1">
    <location>
        <begin position="137"/>
        <end position="183"/>
    </location>
</feature>
<organism evidence="2 3">
    <name type="scientific">Cudoniella acicularis</name>
    <dbReference type="NCBI Taxonomy" id="354080"/>
    <lineage>
        <taxon>Eukaryota</taxon>
        <taxon>Fungi</taxon>
        <taxon>Dikarya</taxon>
        <taxon>Ascomycota</taxon>
        <taxon>Pezizomycotina</taxon>
        <taxon>Leotiomycetes</taxon>
        <taxon>Helotiales</taxon>
        <taxon>Tricladiaceae</taxon>
        <taxon>Cudoniella</taxon>
    </lineage>
</organism>
<dbReference type="EMBL" id="JAAMPI010000137">
    <property type="protein sequence ID" value="KAF4635166.1"/>
    <property type="molecule type" value="Genomic_DNA"/>
</dbReference>
<feature type="compositionally biased region" description="Basic and acidic residues" evidence="1">
    <location>
        <begin position="13"/>
        <end position="23"/>
    </location>
</feature>
<feature type="compositionally biased region" description="Polar residues" evidence="1">
    <location>
        <begin position="137"/>
        <end position="150"/>
    </location>
</feature>
<feature type="compositionally biased region" description="Polar residues" evidence="1">
    <location>
        <begin position="24"/>
        <end position="42"/>
    </location>
</feature>
<protein>
    <submittedName>
        <fullName evidence="2">Uncharacterized protein</fullName>
    </submittedName>
</protein>
<dbReference type="Proteomes" id="UP000566819">
    <property type="component" value="Unassembled WGS sequence"/>
</dbReference>
<evidence type="ECO:0000256" key="1">
    <source>
        <dbReference type="SAM" id="MobiDB-lite"/>
    </source>
</evidence>
<dbReference type="OrthoDB" id="5352000at2759"/>
<dbReference type="AlphaFoldDB" id="A0A8H4RU64"/>
<evidence type="ECO:0000313" key="2">
    <source>
        <dbReference type="EMBL" id="KAF4635166.1"/>
    </source>
</evidence>